<feature type="binding site" evidence="9">
    <location>
        <position position="241"/>
    </location>
    <ligand>
        <name>K(+)</name>
        <dbReference type="ChEBI" id="CHEBI:29103"/>
    </ligand>
</feature>
<evidence type="ECO:0000256" key="2">
    <source>
        <dbReference type="ARBA" id="ARBA00022723"/>
    </source>
</evidence>
<comment type="cofactor">
    <cofactor evidence="9">
        <name>Mg(2+)</name>
        <dbReference type="ChEBI" id="CHEBI:18420"/>
    </cofactor>
    <text evidence="9">Requires a divalent cation, most likely magnesium in vivo, as an electrophilic catalyst to aid phosphoryl group transfer. It is the chelate of the metal and the nucleotide that is the actual substrate.</text>
</comment>
<feature type="binding site" evidence="9">
    <location>
        <begin position="213"/>
        <end position="218"/>
    </location>
    <ligand>
        <name>ATP</name>
        <dbReference type="ChEBI" id="CHEBI:30616"/>
    </ligand>
</feature>
<evidence type="ECO:0000256" key="9">
    <source>
        <dbReference type="HAMAP-Rule" id="MF_01987"/>
    </source>
</evidence>
<evidence type="ECO:0000256" key="6">
    <source>
        <dbReference type="ARBA" id="ARBA00022842"/>
    </source>
</evidence>
<comment type="subunit">
    <text evidence="9">Homodimer.</text>
</comment>
<keyword evidence="1 9" id="KW-0808">Transferase</keyword>
<comment type="activity regulation">
    <text evidence="9">Activated by a monovalent cation that binds near, but not in, the active site. The most likely occupant of the site in vivo is potassium. Ion binding induces a conformational change that may alter substrate affinity.</text>
</comment>
<feature type="binding site" evidence="9">
    <location>
        <position position="245"/>
    </location>
    <ligand>
        <name>substrate</name>
    </ligand>
</feature>
<reference evidence="11" key="1">
    <citation type="submission" date="2020-10" db="EMBL/GenBank/DDBJ databases">
        <authorList>
            <person name="Gilroy R."/>
        </authorList>
    </citation>
    <scope>NUCLEOTIDE SEQUENCE</scope>
    <source>
        <strain evidence="11">ChiSjej1B19-7085</strain>
    </source>
</reference>
<dbReference type="HAMAP" id="MF_01987">
    <property type="entry name" value="Ribokinase"/>
    <property type="match status" value="1"/>
</dbReference>
<comment type="catalytic activity">
    <reaction evidence="9">
        <text>D-ribose + ATP = D-ribose 5-phosphate + ADP + H(+)</text>
        <dbReference type="Rhea" id="RHEA:13697"/>
        <dbReference type="ChEBI" id="CHEBI:15378"/>
        <dbReference type="ChEBI" id="CHEBI:30616"/>
        <dbReference type="ChEBI" id="CHEBI:47013"/>
        <dbReference type="ChEBI" id="CHEBI:78346"/>
        <dbReference type="ChEBI" id="CHEBI:456216"/>
        <dbReference type="EC" id="2.7.1.15"/>
    </reaction>
</comment>
<dbReference type="GO" id="GO:0046872">
    <property type="term" value="F:metal ion binding"/>
    <property type="evidence" value="ECO:0007669"/>
    <property type="project" value="UniProtKB-KW"/>
</dbReference>
<feature type="binding site" evidence="9">
    <location>
        <position position="239"/>
    </location>
    <ligand>
        <name>K(+)</name>
        <dbReference type="ChEBI" id="CHEBI:29103"/>
    </ligand>
</feature>
<gene>
    <name evidence="9" type="primary">rbsK</name>
    <name evidence="11" type="ORF">IAA54_09680</name>
</gene>
<dbReference type="GO" id="GO:0019303">
    <property type="term" value="P:D-ribose catabolic process"/>
    <property type="evidence" value="ECO:0007669"/>
    <property type="project" value="UniProtKB-UniRule"/>
</dbReference>
<dbReference type="EMBL" id="DVHF01000117">
    <property type="protein sequence ID" value="HIR57926.1"/>
    <property type="molecule type" value="Genomic_DNA"/>
</dbReference>
<accession>A0A9D1DS01</accession>
<keyword evidence="4 9" id="KW-0418">Kinase</keyword>
<keyword evidence="6 9" id="KW-0460">Magnesium</keyword>
<name>A0A9D1DS01_9FIRM</name>
<evidence type="ECO:0000256" key="4">
    <source>
        <dbReference type="ARBA" id="ARBA00022777"/>
    </source>
</evidence>
<evidence type="ECO:0000256" key="3">
    <source>
        <dbReference type="ARBA" id="ARBA00022741"/>
    </source>
</evidence>
<comment type="subcellular location">
    <subcellularLocation>
        <location evidence="9">Cytoplasm</location>
    </subcellularLocation>
</comment>
<evidence type="ECO:0000259" key="10">
    <source>
        <dbReference type="Pfam" id="PF00294"/>
    </source>
</evidence>
<dbReference type="InterPro" id="IPR029056">
    <property type="entry name" value="Ribokinase-like"/>
</dbReference>
<feature type="binding site" evidence="9">
    <location>
        <position position="275"/>
    </location>
    <ligand>
        <name>K(+)</name>
        <dbReference type="ChEBI" id="CHEBI:29103"/>
    </ligand>
</feature>
<dbReference type="PANTHER" id="PTHR10584">
    <property type="entry name" value="SUGAR KINASE"/>
    <property type="match status" value="1"/>
</dbReference>
<keyword evidence="2 9" id="KW-0479">Metal-binding</keyword>
<feature type="binding site" evidence="9">
    <location>
        <position position="179"/>
    </location>
    <ligand>
        <name>ATP</name>
        <dbReference type="ChEBI" id="CHEBI:30616"/>
    </ligand>
</feature>
<dbReference type="AlphaFoldDB" id="A0A9D1DS01"/>
<keyword evidence="8 9" id="KW-0119">Carbohydrate metabolism</keyword>
<feature type="active site" description="Proton acceptor" evidence="9">
    <location>
        <position position="245"/>
    </location>
</feature>
<keyword evidence="7 9" id="KW-0630">Potassium</keyword>
<feature type="binding site" evidence="9">
    <location>
        <position position="136"/>
    </location>
    <ligand>
        <name>substrate</name>
    </ligand>
</feature>
<feature type="binding site" evidence="9">
    <location>
        <begin position="244"/>
        <end position="245"/>
    </location>
    <ligand>
        <name>ATP</name>
        <dbReference type="ChEBI" id="CHEBI:30616"/>
    </ligand>
</feature>
<feature type="binding site" evidence="9">
    <location>
        <begin position="10"/>
        <end position="12"/>
    </location>
    <ligand>
        <name>substrate</name>
    </ligand>
</feature>
<evidence type="ECO:0000313" key="12">
    <source>
        <dbReference type="Proteomes" id="UP000886785"/>
    </source>
</evidence>
<dbReference type="GO" id="GO:0005737">
    <property type="term" value="C:cytoplasm"/>
    <property type="evidence" value="ECO:0007669"/>
    <property type="project" value="UniProtKB-SubCell"/>
</dbReference>
<evidence type="ECO:0000313" key="11">
    <source>
        <dbReference type="EMBL" id="HIR57926.1"/>
    </source>
</evidence>
<dbReference type="InterPro" id="IPR011877">
    <property type="entry name" value="Ribokinase"/>
</dbReference>
<dbReference type="CDD" id="cd01174">
    <property type="entry name" value="ribokinase"/>
    <property type="match status" value="1"/>
</dbReference>
<evidence type="ECO:0000256" key="1">
    <source>
        <dbReference type="ARBA" id="ARBA00022679"/>
    </source>
</evidence>
<feature type="binding site" evidence="9">
    <location>
        <begin position="38"/>
        <end position="42"/>
    </location>
    <ligand>
        <name>substrate</name>
    </ligand>
</feature>
<keyword evidence="9" id="KW-0963">Cytoplasm</keyword>
<comment type="pathway">
    <text evidence="9">Carbohydrate metabolism; D-ribose degradation; D-ribose 5-phosphate from beta-D-ribopyranose: step 2/2.</text>
</comment>
<dbReference type="PRINTS" id="PR00990">
    <property type="entry name" value="RIBOKINASE"/>
</dbReference>
<evidence type="ECO:0000256" key="8">
    <source>
        <dbReference type="ARBA" id="ARBA00023277"/>
    </source>
</evidence>
<dbReference type="EC" id="2.7.1.15" evidence="9"/>
<feature type="domain" description="Carbohydrate kinase PfkB" evidence="10">
    <location>
        <begin position="3"/>
        <end position="287"/>
    </location>
</feature>
<dbReference type="Proteomes" id="UP000886785">
    <property type="component" value="Unassembled WGS sequence"/>
</dbReference>
<keyword evidence="3 9" id="KW-0547">Nucleotide-binding</keyword>
<protein>
    <recommendedName>
        <fullName evidence="9">Ribokinase</fullName>
        <shortName evidence="9">RK</shortName>
        <ecNumber evidence="9">2.7.1.15</ecNumber>
    </recommendedName>
</protein>
<comment type="function">
    <text evidence="9">Catalyzes the phosphorylation of ribose at O-5 in a reaction requiring ATP and magnesium. The resulting D-ribose-5-phosphate can then be used either for sythesis of nucleotides, histidine, and tryptophan, or as a component of the pentose phosphate pathway.</text>
</comment>
<reference evidence="11" key="2">
    <citation type="journal article" date="2021" name="PeerJ">
        <title>Extensive microbial diversity within the chicken gut microbiome revealed by metagenomics and culture.</title>
        <authorList>
            <person name="Gilroy R."/>
            <person name="Ravi A."/>
            <person name="Getino M."/>
            <person name="Pursley I."/>
            <person name="Horton D.L."/>
            <person name="Alikhan N.F."/>
            <person name="Baker D."/>
            <person name="Gharbi K."/>
            <person name="Hall N."/>
            <person name="Watson M."/>
            <person name="Adriaenssens E.M."/>
            <person name="Foster-Nyarko E."/>
            <person name="Jarju S."/>
            <person name="Secka A."/>
            <person name="Antonio M."/>
            <person name="Oren A."/>
            <person name="Chaudhuri R.R."/>
            <person name="La Ragione R."/>
            <person name="Hildebrand F."/>
            <person name="Pallen M.J."/>
        </authorList>
    </citation>
    <scope>NUCLEOTIDE SEQUENCE</scope>
    <source>
        <strain evidence="11">ChiSjej1B19-7085</strain>
    </source>
</reference>
<dbReference type="GO" id="GO:0005524">
    <property type="term" value="F:ATP binding"/>
    <property type="evidence" value="ECO:0007669"/>
    <property type="project" value="UniProtKB-UniRule"/>
</dbReference>
<comment type="caution">
    <text evidence="9">Lacks conserved residue(s) required for the propagation of feature annotation.</text>
</comment>
<evidence type="ECO:0000256" key="7">
    <source>
        <dbReference type="ARBA" id="ARBA00022958"/>
    </source>
</evidence>
<feature type="binding site" evidence="9">
    <location>
        <position position="280"/>
    </location>
    <ligand>
        <name>K(+)</name>
        <dbReference type="ChEBI" id="CHEBI:29103"/>
    </ligand>
</feature>
<sequence length="296" mass="31373">MKILNLGSLNLDRTYRVEHFVQAGETIPAIGYGTSPGGKGLNQSVALARAGAEVCHLGAVGSDGGELLRILEEAGADTQFVQTLSGPSGHAIIQVTPEGENCIIIFGGTNRQITQEMVDAALRSFGPVDLLLLQNETSQGEYAIREAKRRGLRIAFNPSPISQELFRYPFELVDYLLVNEIEGGALSDRPGGDPEEILRELCRRYPDTAIVLTIGADGVFCGTNGQFCRHGAYKVPVVDTTAAGDTFCGYFLSGLARGLSLEESLELASKASALAVSRAGAASSIPALSEVEASRL</sequence>
<proteinExistence type="inferred from homology"/>
<dbReference type="GO" id="GO:0004747">
    <property type="term" value="F:ribokinase activity"/>
    <property type="evidence" value="ECO:0007669"/>
    <property type="project" value="UniProtKB-UniRule"/>
</dbReference>
<keyword evidence="5 9" id="KW-0067">ATP-binding</keyword>
<dbReference type="InterPro" id="IPR011611">
    <property type="entry name" value="PfkB_dom"/>
</dbReference>
<dbReference type="Gene3D" id="3.40.1190.20">
    <property type="match status" value="1"/>
</dbReference>
<organism evidence="11 12">
    <name type="scientific">Candidatus Gallacutalibacter pullicola</name>
    <dbReference type="NCBI Taxonomy" id="2840830"/>
    <lineage>
        <taxon>Bacteria</taxon>
        <taxon>Bacillati</taxon>
        <taxon>Bacillota</taxon>
        <taxon>Clostridia</taxon>
        <taxon>Eubacteriales</taxon>
        <taxon>Candidatus Gallacutalibacter</taxon>
    </lineage>
</organism>
<comment type="caution">
    <text evidence="11">The sequence shown here is derived from an EMBL/GenBank/DDBJ whole genome shotgun (WGS) entry which is preliminary data.</text>
</comment>
<dbReference type="InterPro" id="IPR002139">
    <property type="entry name" value="Ribo/fructo_kinase"/>
</dbReference>
<dbReference type="PANTHER" id="PTHR10584:SF166">
    <property type="entry name" value="RIBOKINASE"/>
    <property type="match status" value="1"/>
</dbReference>
<dbReference type="SUPFAM" id="SSF53613">
    <property type="entry name" value="Ribokinase-like"/>
    <property type="match status" value="1"/>
</dbReference>
<dbReference type="Pfam" id="PF00294">
    <property type="entry name" value="PfkB"/>
    <property type="match status" value="1"/>
</dbReference>
<comment type="similarity">
    <text evidence="9">Belongs to the carbohydrate kinase PfkB family. Ribokinase subfamily.</text>
</comment>
<feature type="binding site" evidence="9">
    <location>
        <position position="278"/>
    </location>
    <ligand>
        <name>K(+)</name>
        <dbReference type="ChEBI" id="CHEBI:29103"/>
    </ligand>
</feature>
<feature type="binding site" evidence="9">
    <location>
        <position position="284"/>
    </location>
    <ligand>
        <name>K(+)</name>
        <dbReference type="ChEBI" id="CHEBI:29103"/>
    </ligand>
</feature>
<evidence type="ECO:0000256" key="5">
    <source>
        <dbReference type="ARBA" id="ARBA00022840"/>
    </source>
</evidence>